<organism evidence="1 2">
    <name type="scientific">Truncatella angustata</name>
    <dbReference type="NCBI Taxonomy" id="152316"/>
    <lineage>
        <taxon>Eukaryota</taxon>
        <taxon>Fungi</taxon>
        <taxon>Dikarya</taxon>
        <taxon>Ascomycota</taxon>
        <taxon>Pezizomycotina</taxon>
        <taxon>Sordariomycetes</taxon>
        <taxon>Xylariomycetidae</taxon>
        <taxon>Amphisphaeriales</taxon>
        <taxon>Sporocadaceae</taxon>
        <taxon>Truncatella</taxon>
    </lineage>
</organism>
<accession>A0A9P8UG54</accession>
<feature type="non-terminal residue" evidence="1">
    <location>
        <position position="73"/>
    </location>
</feature>
<dbReference type="AlphaFoldDB" id="A0A9P8UG54"/>
<gene>
    <name evidence="1" type="ORF">BKA67DRAFT_647470</name>
</gene>
<dbReference type="EMBL" id="JAGPXC010000006">
    <property type="protein sequence ID" value="KAH6651432.1"/>
    <property type="molecule type" value="Genomic_DNA"/>
</dbReference>
<dbReference type="Proteomes" id="UP000758603">
    <property type="component" value="Unassembled WGS sequence"/>
</dbReference>
<reference evidence="1" key="1">
    <citation type="journal article" date="2021" name="Nat. Commun.">
        <title>Genetic determinants of endophytism in the Arabidopsis root mycobiome.</title>
        <authorList>
            <person name="Mesny F."/>
            <person name="Miyauchi S."/>
            <person name="Thiergart T."/>
            <person name="Pickel B."/>
            <person name="Atanasova L."/>
            <person name="Karlsson M."/>
            <person name="Huettel B."/>
            <person name="Barry K.W."/>
            <person name="Haridas S."/>
            <person name="Chen C."/>
            <person name="Bauer D."/>
            <person name="Andreopoulos W."/>
            <person name="Pangilinan J."/>
            <person name="LaButti K."/>
            <person name="Riley R."/>
            <person name="Lipzen A."/>
            <person name="Clum A."/>
            <person name="Drula E."/>
            <person name="Henrissat B."/>
            <person name="Kohler A."/>
            <person name="Grigoriev I.V."/>
            <person name="Martin F.M."/>
            <person name="Hacquard S."/>
        </authorList>
    </citation>
    <scope>NUCLEOTIDE SEQUENCE</scope>
    <source>
        <strain evidence="1">MPI-SDFR-AT-0073</strain>
    </source>
</reference>
<dbReference type="RefSeq" id="XP_045955710.1">
    <property type="nucleotide sequence ID" value="XM_046105961.1"/>
</dbReference>
<proteinExistence type="predicted"/>
<evidence type="ECO:0000313" key="2">
    <source>
        <dbReference type="Proteomes" id="UP000758603"/>
    </source>
</evidence>
<comment type="caution">
    <text evidence="1">The sequence shown here is derived from an EMBL/GenBank/DDBJ whole genome shotgun (WGS) entry which is preliminary data.</text>
</comment>
<name>A0A9P8UG54_9PEZI</name>
<keyword evidence="2" id="KW-1185">Reference proteome</keyword>
<protein>
    <submittedName>
        <fullName evidence="1">Uncharacterized protein</fullName>
    </submittedName>
</protein>
<evidence type="ECO:0000313" key="1">
    <source>
        <dbReference type="EMBL" id="KAH6651432.1"/>
    </source>
</evidence>
<sequence length="73" mass="8176">MSANNGGYAVFQALLGFKNMWWFRTETRSDFGFYFKIAGSAVNAQSLNNVQQWIGEWAAASGLTIQNYQETNG</sequence>
<dbReference type="GeneID" id="70134852"/>